<comment type="caution">
    <text evidence="2">The sequence shown here is derived from an EMBL/GenBank/DDBJ whole genome shotgun (WGS) entry which is preliminary data.</text>
</comment>
<dbReference type="EMBL" id="BQNB010016500">
    <property type="protein sequence ID" value="GJT52483.1"/>
    <property type="molecule type" value="Genomic_DNA"/>
</dbReference>
<gene>
    <name evidence="2" type="ORF">Tco_0978640</name>
</gene>
<feature type="region of interest" description="Disordered" evidence="1">
    <location>
        <begin position="16"/>
        <end position="41"/>
    </location>
</feature>
<sequence length="229" mass="25290">MDDLYNNLKVYKAEIKGKSSSSSNSQNVAFVSSENTSNTNEAVNTAHEVSIASLQGQASSSTYADDFMFYFFANQSNSSSSSSSSDSELEEALKEKDDLKLKLEKFEESSKNRTKLINSQISAKDKAGLGYDRQMNESEVVNSVFNSRESNVDDSLGNDRFKIGERFHTVPPPYTGNYMPSRPDLSFAGLDDSVYKTKVSENETSISKTSKDSVENPKTVRLSAPIIED</sequence>
<evidence type="ECO:0000256" key="1">
    <source>
        <dbReference type="SAM" id="MobiDB-lite"/>
    </source>
</evidence>
<feature type="compositionally biased region" description="Low complexity" evidence="1">
    <location>
        <begin position="19"/>
        <end position="33"/>
    </location>
</feature>
<protein>
    <submittedName>
        <fullName evidence="2">Uncharacterized protein</fullName>
    </submittedName>
</protein>
<feature type="region of interest" description="Disordered" evidence="1">
    <location>
        <begin position="199"/>
        <end position="229"/>
    </location>
</feature>
<proteinExistence type="predicted"/>
<organism evidence="2 3">
    <name type="scientific">Tanacetum coccineum</name>
    <dbReference type="NCBI Taxonomy" id="301880"/>
    <lineage>
        <taxon>Eukaryota</taxon>
        <taxon>Viridiplantae</taxon>
        <taxon>Streptophyta</taxon>
        <taxon>Embryophyta</taxon>
        <taxon>Tracheophyta</taxon>
        <taxon>Spermatophyta</taxon>
        <taxon>Magnoliopsida</taxon>
        <taxon>eudicotyledons</taxon>
        <taxon>Gunneridae</taxon>
        <taxon>Pentapetalae</taxon>
        <taxon>asterids</taxon>
        <taxon>campanulids</taxon>
        <taxon>Asterales</taxon>
        <taxon>Asteraceae</taxon>
        <taxon>Asteroideae</taxon>
        <taxon>Anthemideae</taxon>
        <taxon>Anthemidinae</taxon>
        <taxon>Tanacetum</taxon>
    </lineage>
</organism>
<reference evidence="2" key="1">
    <citation type="journal article" date="2022" name="Int. J. Mol. Sci.">
        <title>Draft Genome of Tanacetum Coccineum: Genomic Comparison of Closely Related Tanacetum-Family Plants.</title>
        <authorList>
            <person name="Yamashiro T."/>
            <person name="Shiraishi A."/>
            <person name="Nakayama K."/>
            <person name="Satake H."/>
        </authorList>
    </citation>
    <scope>NUCLEOTIDE SEQUENCE</scope>
</reference>
<name>A0ABQ5ENG3_9ASTR</name>
<accession>A0ABQ5ENG3</accession>
<dbReference type="Proteomes" id="UP001151760">
    <property type="component" value="Unassembled WGS sequence"/>
</dbReference>
<reference evidence="2" key="2">
    <citation type="submission" date="2022-01" db="EMBL/GenBank/DDBJ databases">
        <authorList>
            <person name="Yamashiro T."/>
            <person name="Shiraishi A."/>
            <person name="Satake H."/>
            <person name="Nakayama K."/>
        </authorList>
    </citation>
    <scope>NUCLEOTIDE SEQUENCE</scope>
</reference>
<evidence type="ECO:0000313" key="3">
    <source>
        <dbReference type="Proteomes" id="UP001151760"/>
    </source>
</evidence>
<evidence type="ECO:0000313" key="2">
    <source>
        <dbReference type="EMBL" id="GJT52483.1"/>
    </source>
</evidence>
<keyword evidence="3" id="KW-1185">Reference proteome</keyword>